<reference evidence="4" key="1">
    <citation type="submission" date="2025-08" db="UniProtKB">
        <authorList>
            <consortium name="RefSeq"/>
        </authorList>
    </citation>
    <scope>IDENTIFICATION</scope>
    <source>
        <tissue evidence="4">Gonads</tissue>
    </source>
</reference>
<accession>A0A1S3IKV2</accession>
<sequence length="381" mass="42958">MPKKKKGKGGKKKKKSLSRGDGEAPEDGEGAVNTAMGALQADGTLAAADDGKKKKKKKKKKLTKSERAALKLEKAINAYMSQEEHYRNFIDTIHNWLTDKKNAEKMTQLFAYYDTRGENHVTYDEFKAGMRDLNIPCNVLELHILAKLLDKEDIEEIDYTMLPKGLSFIREAMDDDSDSESEEEEAEVTETPVEGNVKPLNTTPMQLLLGQTPQDKPTQEETDTQKYEKIKLIMSQRKLPACSGCKLGISEPYKPKKSKYIQLELKLATFANLNKPLPLNLIKLLPAHTTVAGLISLVVSELHVSSSTIAIFRDTSRDPEMALDPSTTLEENGYLGGSYDSPQLLTLYYDYIVEFRDCPLLMCDHYMRKVPIEQIMKSIKR</sequence>
<dbReference type="AlphaFoldDB" id="A0A1S3IKV2"/>
<dbReference type="InterPro" id="IPR011992">
    <property type="entry name" value="EF-hand-dom_pair"/>
</dbReference>
<feature type="compositionally biased region" description="Acidic residues" evidence="1">
    <location>
        <begin position="173"/>
        <end position="188"/>
    </location>
</feature>
<protein>
    <submittedName>
        <fullName evidence="4">Uncharacterized protein LOC106165262 isoform X1</fullName>
    </submittedName>
</protein>
<proteinExistence type="predicted"/>
<dbReference type="PROSITE" id="PS50222">
    <property type="entry name" value="EF_HAND_2"/>
    <property type="match status" value="1"/>
</dbReference>
<evidence type="ECO:0000313" key="4">
    <source>
        <dbReference type="RefSeq" id="XP_013398875.1"/>
    </source>
</evidence>
<dbReference type="SUPFAM" id="SSF47473">
    <property type="entry name" value="EF-hand"/>
    <property type="match status" value="1"/>
</dbReference>
<feature type="compositionally biased region" description="Basic residues" evidence="1">
    <location>
        <begin position="1"/>
        <end position="17"/>
    </location>
</feature>
<keyword evidence="3" id="KW-1185">Reference proteome</keyword>
<gene>
    <name evidence="4" type="primary">LOC106165262</name>
</gene>
<feature type="domain" description="EF-hand" evidence="2">
    <location>
        <begin position="101"/>
        <end position="136"/>
    </location>
</feature>
<dbReference type="KEGG" id="lak:106165262"/>
<dbReference type="RefSeq" id="XP_013398875.1">
    <property type="nucleotide sequence ID" value="XM_013543421.2"/>
</dbReference>
<dbReference type="STRING" id="7574.A0A1S3IKV2"/>
<evidence type="ECO:0000256" key="1">
    <source>
        <dbReference type="SAM" id="MobiDB-lite"/>
    </source>
</evidence>
<dbReference type="InParanoid" id="A0A1S3IKV2"/>
<dbReference type="OrthoDB" id="418595at2759"/>
<dbReference type="Gene3D" id="1.10.238.10">
    <property type="entry name" value="EF-hand"/>
    <property type="match status" value="1"/>
</dbReference>
<evidence type="ECO:0000259" key="2">
    <source>
        <dbReference type="PROSITE" id="PS50222"/>
    </source>
</evidence>
<dbReference type="InterPro" id="IPR002048">
    <property type="entry name" value="EF_hand_dom"/>
</dbReference>
<dbReference type="Proteomes" id="UP000085678">
    <property type="component" value="Unplaced"/>
</dbReference>
<evidence type="ECO:0000313" key="3">
    <source>
        <dbReference type="Proteomes" id="UP000085678"/>
    </source>
</evidence>
<feature type="region of interest" description="Disordered" evidence="1">
    <location>
        <begin position="1"/>
        <end position="64"/>
    </location>
</feature>
<dbReference type="GeneID" id="106165262"/>
<name>A0A1S3IKV2_LINAN</name>
<feature type="compositionally biased region" description="Basic residues" evidence="1">
    <location>
        <begin position="53"/>
        <end position="62"/>
    </location>
</feature>
<feature type="region of interest" description="Disordered" evidence="1">
    <location>
        <begin position="173"/>
        <end position="200"/>
    </location>
</feature>
<organism evidence="3 4">
    <name type="scientific">Lingula anatina</name>
    <name type="common">Brachiopod</name>
    <name type="synonym">Lingula unguis</name>
    <dbReference type="NCBI Taxonomy" id="7574"/>
    <lineage>
        <taxon>Eukaryota</taxon>
        <taxon>Metazoa</taxon>
        <taxon>Spiralia</taxon>
        <taxon>Lophotrochozoa</taxon>
        <taxon>Brachiopoda</taxon>
        <taxon>Linguliformea</taxon>
        <taxon>Lingulata</taxon>
        <taxon>Lingulida</taxon>
        <taxon>Linguloidea</taxon>
        <taxon>Lingulidae</taxon>
        <taxon>Lingula</taxon>
    </lineage>
</organism>
<dbReference type="GO" id="GO:0005509">
    <property type="term" value="F:calcium ion binding"/>
    <property type="evidence" value="ECO:0007669"/>
    <property type="project" value="InterPro"/>
</dbReference>